<organism evidence="2 3">
    <name type="scientific">Iphiclides podalirius</name>
    <name type="common">scarce swallowtail</name>
    <dbReference type="NCBI Taxonomy" id="110791"/>
    <lineage>
        <taxon>Eukaryota</taxon>
        <taxon>Metazoa</taxon>
        <taxon>Ecdysozoa</taxon>
        <taxon>Arthropoda</taxon>
        <taxon>Hexapoda</taxon>
        <taxon>Insecta</taxon>
        <taxon>Pterygota</taxon>
        <taxon>Neoptera</taxon>
        <taxon>Endopterygota</taxon>
        <taxon>Lepidoptera</taxon>
        <taxon>Glossata</taxon>
        <taxon>Ditrysia</taxon>
        <taxon>Papilionoidea</taxon>
        <taxon>Papilionidae</taxon>
        <taxon>Papilioninae</taxon>
        <taxon>Iphiclides</taxon>
    </lineage>
</organism>
<feature type="region of interest" description="Disordered" evidence="1">
    <location>
        <begin position="1"/>
        <end position="23"/>
    </location>
</feature>
<sequence length="83" mass="9523">MQHSKKCASPAINGHKEDQRRSRDEIAIRIGLSPVTLRPKRSEAPRTRRALNGTQRWGARAPFGEARRRSESWRSAPRHRLNG</sequence>
<proteinExistence type="predicted"/>
<reference evidence="2" key="1">
    <citation type="submission" date="2022-03" db="EMBL/GenBank/DDBJ databases">
        <authorList>
            <person name="Martin H S."/>
        </authorList>
    </citation>
    <scope>NUCLEOTIDE SEQUENCE</scope>
</reference>
<feature type="non-terminal residue" evidence="2">
    <location>
        <position position="1"/>
    </location>
</feature>
<gene>
    <name evidence="2" type="ORF">IPOD504_LOCUS16303</name>
</gene>
<evidence type="ECO:0000313" key="3">
    <source>
        <dbReference type="Proteomes" id="UP000837857"/>
    </source>
</evidence>
<name>A0ABN8J622_9NEOP</name>
<dbReference type="Proteomes" id="UP000837857">
    <property type="component" value="Chromosome 8"/>
</dbReference>
<keyword evidence="3" id="KW-1185">Reference proteome</keyword>
<evidence type="ECO:0000313" key="2">
    <source>
        <dbReference type="EMBL" id="CAH2074886.1"/>
    </source>
</evidence>
<protein>
    <submittedName>
        <fullName evidence="2">Uncharacterized protein</fullName>
    </submittedName>
</protein>
<dbReference type="EMBL" id="OW152820">
    <property type="protein sequence ID" value="CAH2074886.1"/>
    <property type="molecule type" value="Genomic_DNA"/>
</dbReference>
<feature type="compositionally biased region" description="Basic and acidic residues" evidence="1">
    <location>
        <begin position="14"/>
        <end position="23"/>
    </location>
</feature>
<accession>A0ABN8J622</accession>
<feature type="region of interest" description="Disordered" evidence="1">
    <location>
        <begin position="38"/>
        <end position="83"/>
    </location>
</feature>
<evidence type="ECO:0000256" key="1">
    <source>
        <dbReference type="SAM" id="MobiDB-lite"/>
    </source>
</evidence>